<keyword evidence="2" id="KW-1003">Cell membrane</keyword>
<keyword evidence="9 11" id="KW-0325">Glycoprotein</keyword>
<evidence type="ECO:0000259" key="12">
    <source>
        <dbReference type="PROSITE" id="PS50262"/>
    </source>
</evidence>
<feature type="transmembrane region" description="Helical" evidence="11">
    <location>
        <begin position="44"/>
        <end position="65"/>
    </location>
</feature>
<feature type="transmembrane region" description="Helical" evidence="11">
    <location>
        <begin position="77"/>
        <end position="95"/>
    </location>
</feature>
<dbReference type="GO" id="GO:0001992">
    <property type="term" value="P:regulation of systemic arterial blood pressure by vasopressin"/>
    <property type="evidence" value="ECO:0007669"/>
    <property type="project" value="TreeGrafter"/>
</dbReference>
<dbReference type="PRINTS" id="PR00237">
    <property type="entry name" value="GPCRRHODOPSN"/>
</dbReference>
<dbReference type="InterPro" id="IPR000276">
    <property type="entry name" value="GPCR_Rhodpsn"/>
</dbReference>
<dbReference type="GO" id="GO:0005000">
    <property type="term" value="F:vasopressin receptor activity"/>
    <property type="evidence" value="ECO:0007669"/>
    <property type="project" value="InterPro"/>
</dbReference>
<reference evidence="13" key="2">
    <citation type="submission" date="2025-09" db="UniProtKB">
        <authorList>
            <consortium name="Ensembl"/>
        </authorList>
    </citation>
    <scope>IDENTIFICATION</scope>
</reference>
<evidence type="ECO:0000256" key="5">
    <source>
        <dbReference type="ARBA" id="ARBA00023040"/>
    </source>
</evidence>
<organism evidence="13 14">
    <name type="scientific">Periophthalmus magnuspinnatus</name>
    <dbReference type="NCBI Taxonomy" id="409849"/>
    <lineage>
        <taxon>Eukaryota</taxon>
        <taxon>Metazoa</taxon>
        <taxon>Chordata</taxon>
        <taxon>Craniata</taxon>
        <taxon>Vertebrata</taxon>
        <taxon>Euteleostomi</taxon>
        <taxon>Actinopterygii</taxon>
        <taxon>Neopterygii</taxon>
        <taxon>Teleostei</taxon>
        <taxon>Neoteleostei</taxon>
        <taxon>Acanthomorphata</taxon>
        <taxon>Gobiaria</taxon>
        <taxon>Gobiiformes</taxon>
        <taxon>Gobioidei</taxon>
        <taxon>Gobiidae</taxon>
        <taxon>Oxudercinae</taxon>
        <taxon>Periophthalmus</taxon>
    </lineage>
</organism>
<feature type="transmembrane region" description="Helical" evidence="11">
    <location>
        <begin position="201"/>
        <end position="229"/>
    </location>
</feature>
<feature type="domain" description="G-protein coupled receptors family 1 profile" evidence="12">
    <location>
        <begin position="57"/>
        <end position="327"/>
    </location>
</feature>
<dbReference type="InterPro" id="IPR017452">
    <property type="entry name" value="GPCR_Rhodpsn_7TM"/>
</dbReference>
<evidence type="ECO:0000256" key="10">
    <source>
        <dbReference type="ARBA" id="ARBA00023224"/>
    </source>
</evidence>
<keyword evidence="10 11" id="KW-0807">Transducer</keyword>
<evidence type="ECO:0000256" key="2">
    <source>
        <dbReference type="ARBA" id="ARBA00022475"/>
    </source>
</evidence>
<evidence type="ECO:0000256" key="7">
    <source>
        <dbReference type="ARBA" id="ARBA00023157"/>
    </source>
</evidence>
<evidence type="ECO:0000256" key="9">
    <source>
        <dbReference type="ARBA" id="ARBA00023180"/>
    </source>
</evidence>
<dbReference type="Proteomes" id="UP000261520">
    <property type="component" value="Unplaced"/>
</dbReference>
<name>A0A3B4B324_9GOBI</name>
<evidence type="ECO:0000256" key="1">
    <source>
        <dbReference type="ARBA" id="ARBA00004651"/>
    </source>
</evidence>
<keyword evidence="5 11" id="KW-0297">G-protein coupled receptor</keyword>
<evidence type="ECO:0000313" key="14">
    <source>
        <dbReference type="Proteomes" id="UP000261520"/>
    </source>
</evidence>
<comment type="similarity">
    <text evidence="11">Belongs to the G-protein coupled receptor 1 family. Vasopressin/oxytocin receptor subfamily.</text>
</comment>
<keyword evidence="8 11" id="KW-0675">Receptor</keyword>
<dbReference type="AlphaFoldDB" id="A0A3B4B324"/>
<keyword evidence="14" id="KW-1185">Reference proteome</keyword>
<proteinExistence type="inferred from homology"/>
<dbReference type="SUPFAM" id="SSF81321">
    <property type="entry name" value="Family A G protein-coupled receptor-like"/>
    <property type="match status" value="1"/>
</dbReference>
<dbReference type="PANTHER" id="PTHR24241:SF89">
    <property type="entry name" value="OXYTOCIN RECEPTOR"/>
    <property type="match status" value="1"/>
</dbReference>
<reference evidence="13" key="1">
    <citation type="submission" date="2025-08" db="UniProtKB">
        <authorList>
            <consortium name="Ensembl"/>
        </authorList>
    </citation>
    <scope>IDENTIFICATION</scope>
</reference>
<dbReference type="PRINTS" id="PR00665">
    <property type="entry name" value="OXYTOCINR"/>
</dbReference>
<protein>
    <recommendedName>
        <fullName evidence="12">G-protein coupled receptors family 1 profile domain-containing protein</fullName>
    </recommendedName>
</protein>
<evidence type="ECO:0000256" key="3">
    <source>
        <dbReference type="ARBA" id="ARBA00022692"/>
    </source>
</evidence>
<evidence type="ECO:0000256" key="11">
    <source>
        <dbReference type="RuleBase" id="RU046427"/>
    </source>
</evidence>
<dbReference type="PANTHER" id="PTHR24241">
    <property type="entry name" value="NEUROPEPTIDE RECEPTOR-RELATED G-PROTEIN COUPLED RECEPTOR"/>
    <property type="match status" value="1"/>
</dbReference>
<dbReference type="InterPro" id="IPR001817">
    <property type="entry name" value="Vasoprsn_rcpt"/>
</dbReference>
<dbReference type="FunFam" id="1.20.1070.10:FF:000145">
    <property type="entry name" value="Oxytocin receptor"/>
    <property type="match status" value="1"/>
</dbReference>
<evidence type="ECO:0000256" key="6">
    <source>
        <dbReference type="ARBA" id="ARBA00023136"/>
    </source>
</evidence>
<dbReference type="STRING" id="409849.ENSPMGP00000022961"/>
<dbReference type="GO" id="GO:0032870">
    <property type="term" value="P:cellular response to hormone stimulus"/>
    <property type="evidence" value="ECO:0007669"/>
    <property type="project" value="TreeGrafter"/>
</dbReference>
<dbReference type="Pfam" id="PF00001">
    <property type="entry name" value="7tm_1"/>
    <property type="match status" value="1"/>
</dbReference>
<dbReference type="Ensembl" id="ENSPMGT00000024459.1">
    <property type="protein sequence ID" value="ENSPMGP00000022961.1"/>
    <property type="gene ID" value="ENSPMGG00000018582.1"/>
</dbReference>
<keyword evidence="4 11" id="KW-1133">Transmembrane helix</keyword>
<dbReference type="GO" id="GO:0045907">
    <property type="term" value="P:positive regulation of vasoconstriction"/>
    <property type="evidence" value="ECO:0007669"/>
    <property type="project" value="TreeGrafter"/>
</dbReference>
<dbReference type="PROSITE" id="PS50262">
    <property type="entry name" value="G_PROTEIN_RECEP_F1_2"/>
    <property type="match status" value="1"/>
</dbReference>
<feature type="transmembrane region" description="Helical" evidence="11">
    <location>
        <begin position="307"/>
        <end position="330"/>
    </location>
</feature>
<feature type="transmembrane region" description="Helical" evidence="11">
    <location>
        <begin position="115"/>
        <end position="136"/>
    </location>
</feature>
<sequence length="398" mass="45748">MEELLREQDGNISWADLSHRNDTYLRNITVNPLKRNEDVAKVEVTVLVLVLLLALIGNLCVLWAIRTSKHSQSRMYYFIKHLSLADLVVAVFQVLPQLIWDITFRFYGPDLLCRLVKYLQVVGMFASTYMLVLMSVDRCLAICKPLRSVRKRKDRLCVAASWILSLVFSVPQMYIFSLRDVGNGVYDCWGDFVHPWGAKAYITWMTISIYILPVTILTVCYGLICFKIWQNFNMKTRRERFLARAPRAQKSAHHLSRVSSVRLISKAKIRTVKMTFVVVLAYIVCWTPFFSVQMWSAWDPAAPREEMAFIISMLLASLNSCCNPWIYMFFAGHLFHQGAQCLFCCCGQYLSVSTCSCDRKCEQKCRSSTHTIKNACSQRSLSHTSNKTMAAVVDFSLH</sequence>
<dbReference type="PRINTS" id="PR00896">
    <property type="entry name" value="VASOPRESSINR"/>
</dbReference>
<evidence type="ECO:0000256" key="4">
    <source>
        <dbReference type="ARBA" id="ARBA00022989"/>
    </source>
</evidence>
<dbReference type="GO" id="GO:0042277">
    <property type="term" value="F:peptide binding"/>
    <property type="evidence" value="ECO:0007669"/>
    <property type="project" value="TreeGrafter"/>
</dbReference>
<dbReference type="PROSITE" id="PS00237">
    <property type="entry name" value="G_PROTEIN_RECEP_F1_1"/>
    <property type="match status" value="1"/>
</dbReference>
<evidence type="ECO:0000256" key="8">
    <source>
        <dbReference type="ARBA" id="ARBA00023170"/>
    </source>
</evidence>
<dbReference type="GO" id="GO:0004990">
    <property type="term" value="F:oxytocin receptor activity"/>
    <property type="evidence" value="ECO:0007669"/>
    <property type="project" value="InterPro"/>
</dbReference>
<evidence type="ECO:0000313" key="13">
    <source>
        <dbReference type="Ensembl" id="ENSPMGP00000022961.1"/>
    </source>
</evidence>
<keyword evidence="7" id="KW-1015">Disulfide bond</keyword>
<feature type="transmembrane region" description="Helical" evidence="11">
    <location>
        <begin position="156"/>
        <end position="176"/>
    </location>
</feature>
<accession>A0A3B4B324</accession>
<keyword evidence="6 11" id="KW-0472">Membrane</keyword>
<keyword evidence="3 11" id="KW-0812">Transmembrane</keyword>
<comment type="subcellular location">
    <subcellularLocation>
        <location evidence="1 11">Cell membrane</location>
        <topology evidence="1 11">Multi-pass membrane protein</topology>
    </subcellularLocation>
</comment>
<feature type="transmembrane region" description="Helical" evidence="11">
    <location>
        <begin position="274"/>
        <end position="295"/>
    </location>
</feature>
<dbReference type="GO" id="GO:0060137">
    <property type="term" value="P:maternal process involved in parturition"/>
    <property type="evidence" value="ECO:0007669"/>
    <property type="project" value="TreeGrafter"/>
</dbReference>
<dbReference type="GO" id="GO:0005886">
    <property type="term" value="C:plasma membrane"/>
    <property type="evidence" value="ECO:0007669"/>
    <property type="project" value="UniProtKB-SubCell"/>
</dbReference>
<dbReference type="Gene3D" id="1.20.1070.10">
    <property type="entry name" value="Rhodopsin 7-helix transmembrane proteins"/>
    <property type="match status" value="1"/>
</dbReference>
<dbReference type="InterPro" id="IPR002062">
    <property type="entry name" value="Oxytocn_rcpt"/>
</dbReference>